<accession>A0A0G3HBD9</accession>
<dbReference type="Pfam" id="PF00294">
    <property type="entry name" value="PfkB"/>
    <property type="match status" value="1"/>
</dbReference>
<dbReference type="KEGG" id="cut:CUTER_02955"/>
<feature type="transmembrane region" description="Helical" evidence="1">
    <location>
        <begin position="581"/>
        <end position="603"/>
    </location>
</feature>
<gene>
    <name evidence="3" type="ORF">CUTER_02955</name>
</gene>
<dbReference type="Pfam" id="PF03806">
    <property type="entry name" value="ABG_transport"/>
    <property type="match status" value="1"/>
</dbReference>
<feature type="transmembrane region" description="Helical" evidence="1">
    <location>
        <begin position="477"/>
        <end position="499"/>
    </location>
</feature>
<organism evidence="3 4">
    <name type="scientific">Corynebacterium uterequi</name>
    <dbReference type="NCBI Taxonomy" id="1072256"/>
    <lineage>
        <taxon>Bacteria</taxon>
        <taxon>Bacillati</taxon>
        <taxon>Actinomycetota</taxon>
        <taxon>Actinomycetes</taxon>
        <taxon>Mycobacteriales</taxon>
        <taxon>Corynebacteriaceae</taxon>
        <taxon>Corynebacterium</taxon>
    </lineage>
</organism>
<dbReference type="EMBL" id="CP011546">
    <property type="protein sequence ID" value="AKK10604.1"/>
    <property type="molecule type" value="Genomic_DNA"/>
</dbReference>
<evidence type="ECO:0000259" key="2">
    <source>
        <dbReference type="Pfam" id="PF00294"/>
    </source>
</evidence>
<keyword evidence="4" id="KW-1185">Reference proteome</keyword>
<proteinExistence type="predicted"/>
<reference evidence="4" key="2">
    <citation type="submission" date="2015-05" db="EMBL/GenBank/DDBJ databases">
        <title>Complete genome sequence of Corynebacterium uterequi DSM 45634, isolated from the uterus of a maiden mare.</title>
        <authorList>
            <person name="Ruckert C."/>
            <person name="Albersmeier A."/>
            <person name="Winkler A."/>
            <person name="Tauch A."/>
        </authorList>
    </citation>
    <scope>NUCLEOTIDE SEQUENCE [LARGE SCALE GENOMIC DNA]</scope>
    <source>
        <strain evidence="4">DSM 45634</strain>
    </source>
</reference>
<dbReference type="AlphaFoldDB" id="A0A0G3HBD9"/>
<feature type="transmembrane region" description="Helical" evidence="1">
    <location>
        <begin position="724"/>
        <end position="743"/>
    </location>
</feature>
<feature type="transmembrane region" description="Helical" evidence="1">
    <location>
        <begin position="293"/>
        <end position="315"/>
    </location>
</feature>
<dbReference type="RefSeq" id="WP_082121239.1">
    <property type="nucleotide sequence ID" value="NZ_CP011546.1"/>
</dbReference>
<protein>
    <submittedName>
        <fullName evidence="3">Putative p-aminobenzoyl-glutamate transporter</fullName>
    </submittedName>
</protein>
<feature type="transmembrane region" description="Helical" evidence="1">
    <location>
        <begin position="755"/>
        <end position="776"/>
    </location>
</feature>
<feature type="transmembrane region" description="Helical" evidence="1">
    <location>
        <begin position="354"/>
        <end position="377"/>
    </location>
</feature>
<keyword evidence="1" id="KW-0472">Membrane</keyword>
<dbReference type="PANTHER" id="PTHR30282">
    <property type="entry name" value="P-AMINOBENZOYL GLUTAMATE TRANSPORTER"/>
    <property type="match status" value="1"/>
</dbReference>
<reference evidence="3 4" key="1">
    <citation type="journal article" date="2015" name="Genome Announc.">
        <title>Virulence Factor Genes Detected in the Complete Genome Sequence of Corynebacterium uterequi DSM 45634, Isolated from the Uterus of a Maiden Mare.</title>
        <authorList>
            <person name="Ruckert C."/>
            <person name="Kriete M."/>
            <person name="Jaenicke S."/>
            <person name="Winkler A."/>
            <person name="Tauch A."/>
        </authorList>
    </citation>
    <scope>NUCLEOTIDE SEQUENCE [LARGE SCALE GENOMIC DNA]</scope>
    <source>
        <strain evidence="3 4">DSM 45634</strain>
    </source>
</reference>
<keyword evidence="1" id="KW-1133">Transmembrane helix</keyword>
<evidence type="ECO:0000313" key="4">
    <source>
        <dbReference type="Proteomes" id="UP000035548"/>
    </source>
</evidence>
<evidence type="ECO:0000256" key="1">
    <source>
        <dbReference type="SAM" id="Phobius"/>
    </source>
</evidence>
<dbReference type="PATRIC" id="fig|1072256.5.peg.587"/>
<name>A0A0G3HBD9_9CORY</name>
<dbReference type="SUPFAM" id="SSF53613">
    <property type="entry name" value="Ribokinase-like"/>
    <property type="match status" value="1"/>
</dbReference>
<dbReference type="PANTHER" id="PTHR30282:SF0">
    <property type="entry name" value="P-AMINOBENZOYL-GLUTAMATE TRANSPORT PROTEIN"/>
    <property type="match status" value="1"/>
</dbReference>
<dbReference type="InterPro" id="IPR029056">
    <property type="entry name" value="Ribokinase-like"/>
</dbReference>
<evidence type="ECO:0000313" key="3">
    <source>
        <dbReference type="EMBL" id="AKK10604.1"/>
    </source>
</evidence>
<feature type="domain" description="Carbohydrate kinase PfkB" evidence="2">
    <location>
        <begin position="4"/>
        <end position="274"/>
    </location>
</feature>
<feature type="transmembrane region" description="Helical" evidence="1">
    <location>
        <begin position="543"/>
        <end position="561"/>
    </location>
</feature>
<feature type="transmembrane region" description="Helical" evidence="1">
    <location>
        <begin position="417"/>
        <end position="436"/>
    </location>
</feature>
<feature type="transmembrane region" description="Helical" evidence="1">
    <location>
        <begin position="663"/>
        <end position="683"/>
    </location>
</feature>
<dbReference type="InterPro" id="IPR011611">
    <property type="entry name" value="PfkB_dom"/>
</dbReference>
<dbReference type="GO" id="GO:1902604">
    <property type="term" value="P:p-aminobenzoyl-glutamate transmembrane transport"/>
    <property type="evidence" value="ECO:0007669"/>
    <property type="project" value="InterPro"/>
</dbReference>
<keyword evidence="1" id="KW-0812">Transmembrane</keyword>
<dbReference type="InterPro" id="IPR004697">
    <property type="entry name" value="AbgT"/>
</dbReference>
<dbReference type="Proteomes" id="UP000035548">
    <property type="component" value="Chromosome"/>
</dbReference>
<sequence length="791" mass="82986">MIRIYGEALVDLVPSSNDPLAALTPALGGGPFNAAIAAARLGAEVAFHSRISTDAFGAQLLNTLADNGVDVSHVQRGPEPTTLAVTTLATDGSASYSFYVAGTADRFNASSPHPARVAAFGTLSLALEPAASRYVRTAEALAEQGTVVLLDPNIRPMSDTDDHRRRLRGLLPSVSVLKLSEEELDFFGDAVNTVPVVVTTRGSDGLAIRAGQRHIDVPGVPTEVMDTIGAGDTVAGVICALLDAAGATRDNVTELDWESIGATAARAAAVTCSRAPGFLGAVERIGNRLPHPFWLFVILSGTVAVASWLGSLAGMSATRPDTGERVDVVNLLTPAGLSQMVTEAVTNFVSFPPLGVIIIAMLGVAVAEYSGMLAAAVRALVAKTGPRTLTFAVALAGVTGSVASDAVYVIVIPLGAMAFYALGRSPIVGAMVAFAASSAGFNASLVLNITDLLLSGISTSAAQLVDQDYVVTPLANIYFVIPSAIVLSLIITAVTEFFVDGKAHELIDHDHINTDEVSFGESPAHTDEERLEQLRLNASEIRGLKVAAAALIGMLVVYFALLLVPASPLAGAEGDPMASPLITAIAVPISLMFLGIGLAYGLATGSISTAGDIPEMMAKGITTLVPMFVLFFAVSQFLAWFQWSNLGQWTAIKGSELLQRWDLPPVVLFAAFVIMVASLNLLITSGSAQWALMAPIVVPMMMYVGVAPEVTQMLYRIGDSPTNIITPMSPYFALALTFLQRYYSKAGVGTLMSLALPYSLTMMSGWFLFFLAWYYLGIPLGPGSAMHYPVS</sequence>
<feature type="transmembrane region" description="Helical" evidence="1">
    <location>
        <begin position="624"/>
        <end position="643"/>
    </location>
</feature>
<dbReference type="OrthoDB" id="3314392at2"/>
<feature type="transmembrane region" description="Helical" evidence="1">
    <location>
        <begin position="690"/>
        <end position="708"/>
    </location>
</feature>
<dbReference type="GO" id="GO:0015558">
    <property type="term" value="F:secondary active p-aminobenzoyl-glutamate transmembrane transporter activity"/>
    <property type="evidence" value="ECO:0007669"/>
    <property type="project" value="InterPro"/>
</dbReference>
<dbReference type="Gene3D" id="3.40.1190.20">
    <property type="match status" value="1"/>
</dbReference>
<dbReference type="STRING" id="1072256.CUTER_02955"/>
<feature type="transmembrane region" description="Helical" evidence="1">
    <location>
        <begin position="389"/>
        <end position="411"/>
    </location>
</feature>